<gene>
    <name evidence="1" type="ORF">NE237_021362</name>
</gene>
<accession>A0A9Q0HC97</accession>
<comment type="caution">
    <text evidence="1">The sequence shown here is derived from an EMBL/GenBank/DDBJ whole genome shotgun (WGS) entry which is preliminary data.</text>
</comment>
<evidence type="ECO:0000313" key="1">
    <source>
        <dbReference type="EMBL" id="KAJ4961452.1"/>
    </source>
</evidence>
<dbReference type="EMBL" id="JAMYWD010000009">
    <property type="protein sequence ID" value="KAJ4961452.1"/>
    <property type="molecule type" value="Genomic_DNA"/>
</dbReference>
<keyword evidence="2" id="KW-1185">Reference proteome</keyword>
<dbReference type="AlphaFoldDB" id="A0A9Q0HC97"/>
<proteinExistence type="predicted"/>
<sequence length="137" mass="15372">MLLSLETGEQRAYLGSGEATSALEAEIRGNEAEVRLGRWVRLVACLVGEANRRSQNEMNLPSNHGLSWAESLFCIVQDQSLIMSLVISMELLLYSSKFSSNDTLHRGIHGICLCRQGRVSKGERGMFMKRRKNEDLL</sequence>
<protein>
    <submittedName>
        <fullName evidence="1">Uncharacterized protein</fullName>
    </submittedName>
</protein>
<dbReference type="Proteomes" id="UP001141806">
    <property type="component" value="Unassembled WGS sequence"/>
</dbReference>
<evidence type="ECO:0000313" key="2">
    <source>
        <dbReference type="Proteomes" id="UP001141806"/>
    </source>
</evidence>
<organism evidence="1 2">
    <name type="scientific">Protea cynaroides</name>
    <dbReference type="NCBI Taxonomy" id="273540"/>
    <lineage>
        <taxon>Eukaryota</taxon>
        <taxon>Viridiplantae</taxon>
        <taxon>Streptophyta</taxon>
        <taxon>Embryophyta</taxon>
        <taxon>Tracheophyta</taxon>
        <taxon>Spermatophyta</taxon>
        <taxon>Magnoliopsida</taxon>
        <taxon>Proteales</taxon>
        <taxon>Proteaceae</taxon>
        <taxon>Protea</taxon>
    </lineage>
</organism>
<reference evidence="1" key="1">
    <citation type="journal article" date="2023" name="Plant J.">
        <title>The genome of the king protea, Protea cynaroides.</title>
        <authorList>
            <person name="Chang J."/>
            <person name="Duong T.A."/>
            <person name="Schoeman C."/>
            <person name="Ma X."/>
            <person name="Roodt D."/>
            <person name="Barker N."/>
            <person name="Li Z."/>
            <person name="Van de Peer Y."/>
            <person name="Mizrachi E."/>
        </authorList>
    </citation>
    <scope>NUCLEOTIDE SEQUENCE</scope>
    <source>
        <tissue evidence="1">Young leaves</tissue>
    </source>
</reference>
<name>A0A9Q0HC97_9MAGN</name>